<dbReference type="GO" id="GO:0070475">
    <property type="term" value="P:rRNA base methylation"/>
    <property type="evidence" value="ECO:0007669"/>
    <property type="project" value="TreeGrafter"/>
</dbReference>
<evidence type="ECO:0000313" key="15">
    <source>
        <dbReference type="EMBL" id="MBJ6363094.1"/>
    </source>
</evidence>
<comment type="function">
    <text evidence="10 12">Specifically methylates the N3 position of the uracil ring of uridine 1498 (m3U1498) in 16S rRNA. Acts on the fully assembled 30S ribosomal subunit.</text>
</comment>
<dbReference type="EMBL" id="JAELUP010000103">
    <property type="protein sequence ID" value="MBJ6363094.1"/>
    <property type="molecule type" value="Genomic_DNA"/>
</dbReference>
<dbReference type="SUPFAM" id="SSF88697">
    <property type="entry name" value="PUA domain-like"/>
    <property type="match status" value="1"/>
</dbReference>
<feature type="domain" description="Ribosomal RNA small subunit methyltransferase E PUA-like" evidence="14">
    <location>
        <begin position="18"/>
        <end position="54"/>
    </location>
</feature>
<dbReference type="Gene3D" id="2.40.240.20">
    <property type="entry name" value="Hypothetical PUA domain-like, domain 1"/>
    <property type="match status" value="1"/>
</dbReference>
<accession>A0A934J7C3</accession>
<dbReference type="GO" id="GO:0005737">
    <property type="term" value="C:cytoplasm"/>
    <property type="evidence" value="ECO:0007669"/>
    <property type="project" value="UniProtKB-SubCell"/>
</dbReference>
<evidence type="ECO:0000256" key="1">
    <source>
        <dbReference type="ARBA" id="ARBA00004496"/>
    </source>
</evidence>
<comment type="catalytic activity">
    <reaction evidence="11 12">
        <text>uridine(1498) in 16S rRNA + S-adenosyl-L-methionine = N(3)-methyluridine(1498) in 16S rRNA + S-adenosyl-L-homocysteine + H(+)</text>
        <dbReference type="Rhea" id="RHEA:42920"/>
        <dbReference type="Rhea" id="RHEA-COMP:10283"/>
        <dbReference type="Rhea" id="RHEA-COMP:10284"/>
        <dbReference type="ChEBI" id="CHEBI:15378"/>
        <dbReference type="ChEBI" id="CHEBI:57856"/>
        <dbReference type="ChEBI" id="CHEBI:59789"/>
        <dbReference type="ChEBI" id="CHEBI:65315"/>
        <dbReference type="ChEBI" id="CHEBI:74502"/>
        <dbReference type="EC" id="2.1.1.193"/>
    </reaction>
</comment>
<gene>
    <name evidence="15" type="ORF">JFN88_17975</name>
</gene>
<keyword evidence="8 12" id="KW-0808">Transferase</keyword>
<dbReference type="InterPro" id="IPR029026">
    <property type="entry name" value="tRNA_m1G_MTases_N"/>
</dbReference>
<dbReference type="PANTHER" id="PTHR30027:SF3">
    <property type="entry name" value="16S RRNA (URACIL(1498)-N(3))-METHYLTRANSFERASE"/>
    <property type="match status" value="1"/>
</dbReference>
<evidence type="ECO:0000256" key="4">
    <source>
        <dbReference type="ARBA" id="ARBA00013673"/>
    </source>
</evidence>
<evidence type="ECO:0000256" key="7">
    <source>
        <dbReference type="ARBA" id="ARBA00022603"/>
    </source>
</evidence>
<evidence type="ECO:0000256" key="5">
    <source>
        <dbReference type="ARBA" id="ARBA00022490"/>
    </source>
</evidence>
<keyword evidence="5 12" id="KW-0963">Cytoplasm</keyword>
<evidence type="ECO:0000256" key="9">
    <source>
        <dbReference type="ARBA" id="ARBA00022691"/>
    </source>
</evidence>
<dbReference type="SUPFAM" id="SSF75217">
    <property type="entry name" value="alpha/beta knot"/>
    <property type="match status" value="1"/>
</dbReference>
<sequence length="257" mass="27715">MQRYFIAPEQFGQHTVTITGDDAHHLLKVMRMKAGDEIVVCDGLGRSVHACLTTLVAGTAEADIIAEIGRGGEPLWKVTVAQSLPKGDKLETVIQKCTEIGAAAFVPFQSLRSIVQYDGKKEEKRQQRWAKIAKEAAEQSHRSIIPDVSQVMSWKQLLLRMADYDLVLFCYEKEGAASGGGIADVLASFRHTHDSGREAAILLVVGPEGGFTAQEADEALASGAKLAGLGPRILRTETAAMVGLTCLMYESKEMGGA</sequence>
<dbReference type="AlphaFoldDB" id="A0A934J7C3"/>
<dbReference type="RefSeq" id="WP_199020675.1">
    <property type="nucleotide sequence ID" value="NZ_JAELUP010000103.1"/>
</dbReference>
<comment type="similarity">
    <text evidence="2 12">Belongs to the RNA methyltransferase RsmE family.</text>
</comment>
<evidence type="ECO:0000259" key="13">
    <source>
        <dbReference type="Pfam" id="PF04452"/>
    </source>
</evidence>
<reference evidence="15" key="1">
    <citation type="submission" date="2020-12" db="EMBL/GenBank/DDBJ databases">
        <authorList>
            <person name="Huq M.A."/>
        </authorList>
    </citation>
    <scope>NUCLEOTIDE SEQUENCE</scope>
    <source>
        <strain evidence="15">MAHUQ-46</strain>
    </source>
</reference>
<proteinExistence type="inferred from homology"/>
<evidence type="ECO:0000256" key="2">
    <source>
        <dbReference type="ARBA" id="ARBA00005528"/>
    </source>
</evidence>
<comment type="caution">
    <text evidence="15">The sequence shown here is derived from an EMBL/GenBank/DDBJ whole genome shotgun (WGS) entry which is preliminary data.</text>
</comment>
<dbReference type="InterPro" id="IPR029028">
    <property type="entry name" value="Alpha/beta_knot_MTases"/>
</dbReference>
<evidence type="ECO:0000256" key="11">
    <source>
        <dbReference type="ARBA" id="ARBA00047944"/>
    </source>
</evidence>
<dbReference type="Proteomes" id="UP000640274">
    <property type="component" value="Unassembled WGS sequence"/>
</dbReference>
<evidence type="ECO:0000259" key="14">
    <source>
        <dbReference type="Pfam" id="PF20260"/>
    </source>
</evidence>
<dbReference type="Pfam" id="PF04452">
    <property type="entry name" value="Methyltrans_RNA"/>
    <property type="match status" value="1"/>
</dbReference>
<dbReference type="PANTHER" id="PTHR30027">
    <property type="entry name" value="RIBOSOMAL RNA SMALL SUBUNIT METHYLTRANSFERASE E"/>
    <property type="match status" value="1"/>
</dbReference>
<evidence type="ECO:0000256" key="3">
    <source>
        <dbReference type="ARBA" id="ARBA00012328"/>
    </source>
</evidence>
<dbReference type="Gene3D" id="3.40.1280.10">
    <property type="match status" value="1"/>
</dbReference>
<evidence type="ECO:0000256" key="8">
    <source>
        <dbReference type="ARBA" id="ARBA00022679"/>
    </source>
</evidence>
<feature type="domain" description="Ribosomal RNA small subunit methyltransferase E methyltransferase" evidence="13">
    <location>
        <begin position="74"/>
        <end position="247"/>
    </location>
</feature>
<dbReference type="EC" id="2.1.1.193" evidence="3 12"/>
<dbReference type="CDD" id="cd18084">
    <property type="entry name" value="RsmE-like"/>
    <property type="match status" value="1"/>
</dbReference>
<comment type="subcellular location">
    <subcellularLocation>
        <location evidence="1 12">Cytoplasm</location>
    </subcellularLocation>
</comment>
<dbReference type="GO" id="GO:0070042">
    <property type="term" value="F:rRNA (uridine-N3-)-methyltransferase activity"/>
    <property type="evidence" value="ECO:0007669"/>
    <property type="project" value="TreeGrafter"/>
</dbReference>
<dbReference type="InterPro" id="IPR015947">
    <property type="entry name" value="PUA-like_sf"/>
</dbReference>
<dbReference type="Pfam" id="PF20260">
    <property type="entry name" value="PUA_4"/>
    <property type="match status" value="1"/>
</dbReference>
<evidence type="ECO:0000313" key="16">
    <source>
        <dbReference type="Proteomes" id="UP000640274"/>
    </source>
</evidence>
<keyword evidence="9 12" id="KW-0949">S-adenosyl-L-methionine</keyword>
<evidence type="ECO:0000256" key="10">
    <source>
        <dbReference type="ARBA" id="ARBA00025699"/>
    </source>
</evidence>
<protein>
    <recommendedName>
        <fullName evidence="4 12">Ribosomal RNA small subunit methyltransferase E</fullName>
        <ecNumber evidence="3 12">2.1.1.193</ecNumber>
    </recommendedName>
</protein>
<keyword evidence="7 12" id="KW-0489">Methyltransferase</keyword>
<evidence type="ECO:0000256" key="6">
    <source>
        <dbReference type="ARBA" id="ARBA00022552"/>
    </source>
</evidence>
<dbReference type="PIRSF" id="PIRSF015601">
    <property type="entry name" value="MTase_slr0722"/>
    <property type="match status" value="1"/>
</dbReference>
<keyword evidence="16" id="KW-1185">Reference proteome</keyword>
<keyword evidence="6 12" id="KW-0698">rRNA processing</keyword>
<dbReference type="NCBIfam" id="TIGR00046">
    <property type="entry name" value="RsmE family RNA methyltransferase"/>
    <property type="match status" value="1"/>
</dbReference>
<name>A0A934J7C3_9BACL</name>
<organism evidence="15 16">
    <name type="scientific">Paenibacillus roseus</name>
    <dbReference type="NCBI Taxonomy" id="2798579"/>
    <lineage>
        <taxon>Bacteria</taxon>
        <taxon>Bacillati</taxon>
        <taxon>Bacillota</taxon>
        <taxon>Bacilli</taxon>
        <taxon>Bacillales</taxon>
        <taxon>Paenibacillaceae</taxon>
        <taxon>Paenibacillus</taxon>
    </lineage>
</organism>
<dbReference type="InterPro" id="IPR046887">
    <property type="entry name" value="RsmE_PUA-like"/>
</dbReference>
<evidence type="ECO:0000256" key="12">
    <source>
        <dbReference type="PIRNR" id="PIRNR015601"/>
    </source>
</evidence>
<dbReference type="InterPro" id="IPR006700">
    <property type="entry name" value="RsmE"/>
</dbReference>
<dbReference type="InterPro" id="IPR046886">
    <property type="entry name" value="RsmE_MTase_dom"/>
</dbReference>